<evidence type="ECO:0000313" key="1">
    <source>
        <dbReference type="EMBL" id="KKM14920.1"/>
    </source>
</evidence>
<protein>
    <submittedName>
        <fullName evidence="1">Uncharacterized protein</fullName>
    </submittedName>
</protein>
<name>A0A0F9KHW2_9ZZZZ</name>
<gene>
    <name evidence="1" type="ORF">LCGC14_1701240</name>
</gene>
<sequence>MKSLLIAFLVSFLFAAPVAAEEQVDLATVDQAQAGTLTYRVAQLTLDWEHGRIVIRLVGDNGERKEVVFGDADNARSMMRALNKADLSAKSLHRRIIEKLISDGHLVGSISGAPD</sequence>
<organism evidence="1">
    <name type="scientific">marine sediment metagenome</name>
    <dbReference type="NCBI Taxonomy" id="412755"/>
    <lineage>
        <taxon>unclassified sequences</taxon>
        <taxon>metagenomes</taxon>
        <taxon>ecological metagenomes</taxon>
    </lineage>
</organism>
<reference evidence="1" key="1">
    <citation type="journal article" date="2015" name="Nature">
        <title>Complex archaea that bridge the gap between prokaryotes and eukaryotes.</title>
        <authorList>
            <person name="Spang A."/>
            <person name="Saw J.H."/>
            <person name="Jorgensen S.L."/>
            <person name="Zaremba-Niedzwiedzka K."/>
            <person name="Martijn J."/>
            <person name="Lind A.E."/>
            <person name="van Eijk R."/>
            <person name="Schleper C."/>
            <person name="Guy L."/>
            <person name="Ettema T.J."/>
        </authorList>
    </citation>
    <scope>NUCLEOTIDE SEQUENCE</scope>
</reference>
<proteinExistence type="predicted"/>
<accession>A0A0F9KHW2</accession>
<comment type="caution">
    <text evidence="1">The sequence shown here is derived from an EMBL/GenBank/DDBJ whole genome shotgun (WGS) entry which is preliminary data.</text>
</comment>
<dbReference type="AlphaFoldDB" id="A0A0F9KHW2"/>
<dbReference type="EMBL" id="LAZR01015034">
    <property type="protein sequence ID" value="KKM14920.1"/>
    <property type="molecule type" value="Genomic_DNA"/>
</dbReference>